<feature type="region of interest" description="Disordered" evidence="1">
    <location>
        <begin position="100"/>
        <end position="123"/>
    </location>
</feature>
<feature type="region of interest" description="Disordered" evidence="1">
    <location>
        <begin position="1"/>
        <end position="23"/>
    </location>
</feature>
<organism evidence="2">
    <name type="scientific">marine sediment metagenome</name>
    <dbReference type="NCBI Taxonomy" id="412755"/>
    <lineage>
        <taxon>unclassified sequences</taxon>
        <taxon>metagenomes</taxon>
        <taxon>ecological metagenomes</taxon>
    </lineage>
</organism>
<feature type="compositionally biased region" description="Pro residues" evidence="1">
    <location>
        <begin position="113"/>
        <end position="123"/>
    </location>
</feature>
<dbReference type="EMBL" id="LAZR01006342">
    <property type="protein sequence ID" value="KKM92848.1"/>
    <property type="molecule type" value="Genomic_DNA"/>
</dbReference>
<name>A0A0F9LHB2_9ZZZZ</name>
<evidence type="ECO:0000256" key="1">
    <source>
        <dbReference type="SAM" id="MobiDB-lite"/>
    </source>
</evidence>
<comment type="caution">
    <text evidence="2">The sequence shown here is derived from an EMBL/GenBank/DDBJ whole genome shotgun (WGS) entry which is preliminary data.</text>
</comment>
<gene>
    <name evidence="2" type="ORF">LCGC14_1214200</name>
</gene>
<sequence length="123" mass="13936">MEKQFHKKFGTCPGTKQDGTPCGGTHRFMEELGKELKTRGFARPEWNLRYDVREGVPTDKNFRGTMPVGTMLPGFEIMTDICMDCGTLYAVELRRVENKGEVRRSSGLQLPNQQPPTHPFSNS</sequence>
<protein>
    <submittedName>
        <fullName evidence="2">Uncharacterized protein</fullName>
    </submittedName>
</protein>
<proteinExistence type="predicted"/>
<evidence type="ECO:0000313" key="2">
    <source>
        <dbReference type="EMBL" id="KKM92848.1"/>
    </source>
</evidence>
<reference evidence="2" key="1">
    <citation type="journal article" date="2015" name="Nature">
        <title>Complex archaea that bridge the gap between prokaryotes and eukaryotes.</title>
        <authorList>
            <person name="Spang A."/>
            <person name="Saw J.H."/>
            <person name="Jorgensen S.L."/>
            <person name="Zaremba-Niedzwiedzka K."/>
            <person name="Martijn J."/>
            <person name="Lind A.E."/>
            <person name="van Eijk R."/>
            <person name="Schleper C."/>
            <person name="Guy L."/>
            <person name="Ettema T.J."/>
        </authorList>
    </citation>
    <scope>NUCLEOTIDE SEQUENCE</scope>
</reference>
<dbReference type="AlphaFoldDB" id="A0A0F9LHB2"/>
<accession>A0A0F9LHB2</accession>